<feature type="binding site" evidence="6">
    <location>
        <position position="126"/>
    </location>
    <ligand>
        <name>S-adenosyl-L-methionine</name>
        <dbReference type="ChEBI" id="CHEBI:59789"/>
    </ligand>
</feature>
<dbReference type="InterPro" id="IPR023397">
    <property type="entry name" value="SAM-dep_MeTrfase_MraW_recog"/>
</dbReference>
<keyword evidence="6" id="KW-0963">Cytoplasm</keyword>
<dbReference type="PIRSF" id="PIRSF004486">
    <property type="entry name" value="MraW"/>
    <property type="match status" value="1"/>
</dbReference>
<evidence type="ECO:0000256" key="4">
    <source>
        <dbReference type="ARBA" id="ARBA00022679"/>
    </source>
</evidence>
<feature type="binding site" evidence="6">
    <location>
        <position position="119"/>
    </location>
    <ligand>
        <name>S-adenosyl-L-methionine</name>
        <dbReference type="ChEBI" id="CHEBI:59789"/>
    </ligand>
</feature>
<accession>A0A3S8Z617</accession>
<keyword evidence="2 6" id="KW-0698">rRNA processing</keyword>
<evidence type="ECO:0000313" key="8">
    <source>
        <dbReference type="Proteomes" id="UP000270021"/>
    </source>
</evidence>
<name>A0A3S8Z617_9ACTO</name>
<comment type="subcellular location">
    <subcellularLocation>
        <location evidence="6">Cytoplasm</location>
    </subcellularLocation>
</comment>
<keyword evidence="3 6" id="KW-0489">Methyltransferase</keyword>
<dbReference type="PANTHER" id="PTHR11265">
    <property type="entry name" value="S-ADENOSYL-METHYLTRANSFERASE MRAW"/>
    <property type="match status" value="1"/>
</dbReference>
<comment type="catalytic activity">
    <reaction evidence="6">
        <text>cytidine(1402) in 16S rRNA + S-adenosyl-L-methionine = N(4)-methylcytidine(1402) in 16S rRNA + S-adenosyl-L-homocysteine + H(+)</text>
        <dbReference type="Rhea" id="RHEA:42928"/>
        <dbReference type="Rhea" id="RHEA-COMP:10286"/>
        <dbReference type="Rhea" id="RHEA-COMP:10287"/>
        <dbReference type="ChEBI" id="CHEBI:15378"/>
        <dbReference type="ChEBI" id="CHEBI:57856"/>
        <dbReference type="ChEBI" id="CHEBI:59789"/>
        <dbReference type="ChEBI" id="CHEBI:74506"/>
        <dbReference type="ChEBI" id="CHEBI:82748"/>
        <dbReference type="EC" id="2.1.1.199"/>
    </reaction>
</comment>
<evidence type="ECO:0000256" key="3">
    <source>
        <dbReference type="ARBA" id="ARBA00022603"/>
    </source>
</evidence>
<keyword evidence="8" id="KW-1185">Reference proteome</keyword>
<dbReference type="GO" id="GO:0070475">
    <property type="term" value="P:rRNA base methylation"/>
    <property type="evidence" value="ECO:0007669"/>
    <property type="project" value="UniProtKB-UniRule"/>
</dbReference>
<evidence type="ECO:0000313" key="7">
    <source>
        <dbReference type="EMBL" id="AZN28941.1"/>
    </source>
</evidence>
<keyword evidence="4 6" id="KW-0808">Transferase</keyword>
<evidence type="ECO:0000256" key="6">
    <source>
        <dbReference type="HAMAP-Rule" id="MF_01007"/>
    </source>
</evidence>
<dbReference type="EMBL" id="CP034438">
    <property type="protein sequence ID" value="AZN28941.1"/>
    <property type="molecule type" value="Genomic_DNA"/>
</dbReference>
<evidence type="ECO:0000256" key="5">
    <source>
        <dbReference type="ARBA" id="ARBA00022691"/>
    </source>
</evidence>
<gene>
    <name evidence="6 7" type="primary">rsmH</name>
    <name evidence="7" type="ORF">EJO69_00475</name>
</gene>
<dbReference type="Gene3D" id="1.10.150.170">
    <property type="entry name" value="Putative methyltransferase TM0872, insert domain"/>
    <property type="match status" value="1"/>
</dbReference>
<feature type="binding site" evidence="6">
    <location>
        <begin position="54"/>
        <end position="56"/>
    </location>
    <ligand>
        <name>S-adenosyl-L-methionine</name>
        <dbReference type="ChEBI" id="CHEBI:59789"/>
    </ligand>
</feature>
<dbReference type="OrthoDB" id="9806637at2"/>
<proteinExistence type="inferred from homology"/>
<dbReference type="Pfam" id="PF01795">
    <property type="entry name" value="Methyltransf_5"/>
    <property type="match status" value="1"/>
</dbReference>
<dbReference type="HAMAP" id="MF_01007">
    <property type="entry name" value="16SrRNA_methyltr_H"/>
    <property type="match status" value="1"/>
</dbReference>
<evidence type="ECO:0000256" key="1">
    <source>
        <dbReference type="ARBA" id="ARBA00010396"/>
    </source>
</evidence>
<protein>
    <recommendedName>
        <fullName evidence="6">Ribosomal RNA small subunit methyltransferase H</fullName>
        <ecNumber evidence="6">2.1.1.199</ecNumber>
    </recommendedName>
    <alternativeName>
        <fullName evidence="6">16S rRNA m(4)C1402 methyltransferase</fullName>
    </alternativeName>
    <alternativeName>
        <fullName evidence="6">rRNA (cytosine-N(4)-)-methyltransferase RsmH</fullName>
    </alternativeName>
</protein>
<dbReference type="GO" id="GO:0005737">
    <property type="term" value="C:cytoplasm"/>
    <property type="evidence" value="ECO:0007669"/>
    <property type="project" value="UniProtKB-SubCell"/>
</dbReference>
<feature type="binding site" evidence="6">
    <location>
        <position position="73"/>
    </location>
    <ligand>
        <name>S-adenosyl-L-methionine</name>
        <dbReference type="ChEBI" id="CHEBI:59789"/>
    </ligand>
</feature>
<dbReference type="SUPFAM" id="SSF81799">
    <property type="entry name" value="Putative methyltransferase TM0872, insert domain"/>
    <property type="match status" value="1"/>
</dbReference>
<dbReference type="NCBIfam" id="TIGR00006">
    <property type="entry name" value="16S rRNA (cytosine(1402)-N(4))-methyltransferase RsmH"/>
    <property type="match status" value="1"/>
</dbReference>
<dbReference type="Gene3D" id="3.40.50.150">
    <property type="entry name" value="Vaccinia Virus protein VP39"/>
    <property type="match status" value="1"/>
</dbReference>
<dbReference type="SUPFAM" id="SSF53335">
    <property type="entry name" value="S-adenosyl-L-methionine-dependent methyltransferases"/>
    <property type="match status" value="1"/>
</dbReference>
<feature type="binding site" evidence="6">
    <location>
        <position position="100"/>
    </location>
    <ligand>
        <name>S-adenosyl-L-methionine</name>
        <dbReference type="ChEBI" id="CHEBI:59789"/>
    </ligand>
</feature>
<dbReference type="GO" id="GO:0071424">
    <property type="term" value="F:rRNA (cytosine-N4-)-methyltransferase activity"/>
    <property type="evidence" value="ECO:0007669"/>
    <property type="project" value="UniProtKB-UniRule"/>
</dbReference>
<dbReference type="AlphaFoldDB" id="A0A3S8Z617"/>
<dbReference type="PANTHER" id="PTHR11265:SF0">
    <property type="entry name" value="12S RRNA N4-METHYLCYTIDINE METHYLTRANSFERASE"/>
    <property type="match status" value="1"/>
</dbReference>
<dbReference type="KEGG" id="fsl:EJO69_00475"/>
<sequence>MPEIREGTTVKASSGGAMSAADKHVPVLVDTCMELLAPALDGPALLFDATLGMGGHTEAALTRFPELRVVGIDRDPEAIRLASERLAPFGDRFTAEHAEYDMIDEIAEKHGRPNAILMDLGVSSLQLDDASRGFAYSQDAPLDMRMDTSQGRTAAELIAESSHGELARIISHYGEEKFASRIASRIVEHPNRASLTTAELAELVKSAIPAAARRTGGNPAKRTFQALRIAVNDELGILERAIPRAMAVLQVGGRLVVESYHSLEDRIVKRAMQGMSASTTPIGVPIQMDSPPFRLLTKRAIQADEAEIAANPRSASVRVRACEKLHEGRR</sequence>
<evidence type="ECO:0000256" key="2">
    <source>
        <dbReference type="ARBA" id="ARBA00022552"/>
    </source>
</evidence>
<dbReference type="InterPro" id="IPR002903">
    <property type="entry name" value="RsmH"/>
</dbReference>
<dbReference type="Proteomes" id="UP000270021">
    <property type="component" value="Chromosome"/>
</dbReference>
<comment type="function">
    <text evidence="6">Specifically methylates the N4 position of cytidine in position 1402 (C1402) of 16S rRNA.</text>
</comment>
<keyword evidence="5 6" id="KW-0949">S-adenosyl-L-methionine</keyword>
<reference evidence="7 8" key="1">
    <citation type="submission" date="2018-12" db="EMBL/GenBank/DDBJ databases">
        <title>Complete genome sequence of Flaviflexus salsibiostraticola KCTC 33148.</title>
        <authorList>
            <person name="Bae J.-W."/>
        </authorList>
    </citation>
    <scope>NUCLEOTIDE SEQUENCE [LARGE SCALE GENOMIC DNA]</scope>
    <source>
        <strain evidence="7 8">KCTC 33148</strain>
    </source>
</reference>
<dbReference type="InterPro" id="IPR029063">
    <property type="entry name" value="SAM-dependent_MTases_sf"/>
</dbReference>
<organism evidence="7 8">
    <name type="scientific">Flaviflexus salsibiostraticola</name>
    <dbReference type="NCBI Taxonomy" id="1282737"/>
    <lineage>
        <taxon>Bacteria</taxon>
        <taxon>Bacillati</taxon>
        <taxon>Actinomycetota</taxon>
        <taxon>Actinomycetes</taxon>
        <taxon>Actinomycetales</taxon>
        <taxon>Actinomycetaceae</taxon>
        <taxon>Flaviflexus</taxon>
    </lineage>
</organism>
<comment type="similarity">
    <text evidence="1 6">Belongs to the methyltransferase superfamily. RsmH family.</text>
</comment>
<dbReference type="EC" id="2.1.1.199" evidence="6"/>